<comment type="caution">
    <text evidence="7">The sequence shown here is derived from an EMBL/GenBank/DDBJ whole genome shotgun (WGS) entry which is preliminary data.</text>
</comment>
<dbReference type="EC" id="2.7.13.3" evidence="2"/>
<dbReference type="OrthoDB" id="9177042at2"/>
<evidence type="ECO:0000256" key="4">
    <source>
        <dbReference type="PROSITE-ProRule" id="PRU00169"/>
    </source>
</evidence>
<protein>
    <recommendedName>
        <fullName evidence="2">histidine kinase</fullName>
        <ecNumber evidence="2">2.7.13.3</ecNumber>
    </recommendedName>
</protein>
<comment type="catalytic activity">
    <reaction evidence="1">
        <text>ATP + protein L-histidine = ADP + protein N-phospho-L-histidine.</text>
        <dbReference type="EC" id="2.7.13.3"/>
    </reaction>
</comment>
<dbReference type="Gene3D" id="3.30.565.10">
    <property type="entry name" value="Histidine kinase-like ATPase, C-terminal domain"/>
    <property type="match status" value="1"/>
</dbReference>
<dbReference type="AlphaFoldDB" id="A0A2G8TCL1"/>
<evidence type="ECO:0000259" key="6">
    <source>
        <dbReference type="PROSITE" id="PS50110"/>
    </source>
</evidence>
<dbReference type="InterPro" id="IPR036890">
    <property type="entry name" value="HATPase_C_sf"/>
</dbReference>
<dbReference type="InterPro" id="IPR001789">
    <property type="entry name" value="Sig_transdc_resp-reg_receiver"/>
</dbReference>
<dbReference type="InterPro" id="IPR003594">
    <property type="entry name" value="HATPase_dom"/>
</dbReference>
<keyword evidence="8" id="KW-1185">Reference proteome</keyword>
<reference evidence="7 8" key="1">
    <citation type="submission" date="2017-10" db="EMBL/GenBank/DDBJ databases">
        <title>Massilia psychrophilum sp. nov., a novel purple-pigmented bacterium isolated from Tianshan glacier, Xinjiang Municipality, China.</title>
        <authorList>
            <person name="Wang H."/>
        </authorList>
    </citation>
    <scope>NUCLEOTIDE SEQUENCE [LARGE SCALE GENOMIC DNA]</scope>
    <source>
        <strain evidence="7 8">JCM 30074</strain>
    </source>
</reference>
<feature type="modified residue" description="4-aspartylphosphate" evidence="4">
    <location>
        <position position="671"/>
    </location>
</feature>
<dbReference type="SUPFAM" id="SSF47384">
    <property type="entry name" value="Homodimeric domain of signal transducing histidine kinase"/>
    <property type="match status" value="1"/>
</dbReference>
<dbReference type="SMART" id="SM00387">
    <property type="entry name" value="HATPase_c"/>
    <property type="match status" value="1"/>
</dbReference>
<dbReference type="Pfam" id="PF02518">
    <property type="entry name" value="HATPase_c"/>
    <property type="match status" value="1"/>
</dbReference>
<dbReference type="InterPro" id="IPR005467">
    <property type="entry name" value="His_kinase_dom"/>
</dbReference>
<sequence length="737" mass="78909">MYFRNRLLVLVLSILLPAFASSMLAVWYVYDQEHDSQERSVGEAARALALLVNKELQAREGVLLALASSPALARGDLAEFHAHAKLLAPTPGTAIILQEPSGIQLMNTRVPAGEPLPLQSASNMGKLIDQYGGNRTLVSDVFLASVAKRYDFAIQVPVLREGEIKYYLAMGIQAASLQSLFQNQRFPQSWIITVIDRTGKVVARTRDDDKFIGTTVRTVTQRVIGASAEGSFASITLDGIAVKAFFSTIERADWKMLISIPEAEIRQIPVRAAALLGAMLVLVLLLALAAARRTSRSTILPIEHLGTVADRLGRGEPVRYQSQGLLEIDRVGLRLADAADQITTAQSELERRIAVAVANNERAQVALIKGQKLEALSRLTGGIAHDFNNLLQTLTSALQLAAMTADPDRVQSLLATCQAAVRKATDLTAQLGSFGKVQDARLEVVELGPTIRKKMQLLASAVGSSVSVRLDLADRLWPVRIDPVQLDLALVNIALNACDAMPQGGALRIGAENVPAERAPRELPGEYVLLRVTDTGIGMSPEVLANALDPFFTTKPMGQANGLGLAQVYGFATNSGGLLRLDSVEGEGTTVELYLPRAAVSSGVEPSAGAPLPAPVPAARHVLFVDDDSLLRETVAPALEHAGFTVTVAASGDEALAFLQDGLRPDIVFSDIVMPGRTNGIDLAKIVRERYAGTGIVLATGYSLKRTGLPDVQVLSKPYELRAVIDALTASFPKESV</sequence>
<dbReference type="RefSeq" id="WP_099790390.1">
    <property type="nucleotide sequence ID" value="NZ_JBHLYV010000019.1"/>
</dbReference>
<dbReference type="PANTHER" id="PTHR43065">
    <property type="entry name" value="SENSOR HISTIDINE KINASE"/>
    <property type="match status" value="1"/>
</dbReference>
<dbReference type="InterPro" id="IPR004358">
    <property type="entry name" value="Sig_transdc_His_kin-like_C"/>
</dbReference>
<evidence type="ECO:0000256" key="3">
    <source>
        <dbReference type="ARBA" id="ARBA00022553"/>
    </source>
</evidence>
<evidence type="ECO:0000256" key="2">
    <source>
        <dbReference type="ARBA" id="ARBA00012438"/>
    </source>
</evidence>
<evidence type="ECO:0000259" key="5">
    <source>
        <dbReference type="PROSITE" id="PS50109"/>
    </source>
</evidence>
<keyword evidence="3 4" id="KW-0597">Phosphoprotein</keyword>
<feature type="domain" description="Response regulatory" evidence="6">
    <location>
        <begin position="621"/>
        <end position="732"/>
    </location>
</feature>
<dbReference type="PANTHER" id="PTHR43065:SF49">
    <property type="entry name" value="HISTIDINE KINASE"/>
    <property type="match status" value="1"/>
</dbReference>
<dbReference type="GO" id="GO:0000155">
    <property type="term" value="F:phosphorelay sensor kinase activity"/>
    <property type="evidence" value="ECO:0007669"/>
    <property type="project" value="InterPro"/>
</dbReference>
<proteinExistence type="predicted"/>
<keyword evidence="7" id="KW-0808">Transferase</keyword>
<dbReference type="PROSITE" id="PS50110">
    <property type="entry name" value="RESPONSE_REGULATORY"/>
    <property type="match status" value="1"/>
</dbReference>
<dbReference type="SMART" id="SM00388">
    <property type="entry name" value="HisKA"/>
    <property type="match status" value="1"/>
</dbReference>
<dbReference type="PROSITE" id="PS50109">
    <property type="entry name" value="HIS_KIN"/>
    <property type="match status" value="1"/>
</dbReference>
<dbReference type="PRINTS" id="PR00344">
    <property type="entry name" value="BCTRLSENSOR"/>
</dbReference>
<dbReference type="Gene3D" id="3.40.50.2300">
    <property type="match status" value="1"/>
</dbReference>
<dbReference type="InterPro" id="IPR036097">
    <property type="entry name" value="HisK_dim/P_sf"/>
</dbReference>
<dbReference type="Gene3D" id="1.10.287.130">
    <property type="match status" value="1"/>
</dbReference>
<dbReference type="Proteomes" id="UP000230390">
    <property type="component" value="Unassembled WGS sequence"/>
</dbReference>
<organism evidence="7 8">
    <name type="scientific">Massilia eurypsychrophila</name>
    <dbReference type="NCBI Taxonomy" id="1485217"/>
    <lineage>
        <taxon>Bacteria</taxon>
        <taxon>Pseudomonadati</taxon>
        <taxon>Pseudomonadota</taxon>
        <taxon>Betaproteobacteria</taxon>
        <taxon>Burkholderiales</taxon>
        <taxon>Oxalobacteraceae</taxon>
        <taxon>Telluria group</taxon>
        <taxon>Massilia</taxon>
    </lineage>
</organism>
<keyword evidence="7" id="KW-0418">Kinase</keyword>
<dbReference type="SUPFAM" id="SSF52172">
    <property type="entry name" value="CheY-like"/>
    <property type="match status" value="1"/>
</dbReference>
<name>A0A2G8TCL1_9BURK</name>
<evidence type="ECO:0000256" key="1">
    <source>
        <dbReference type="ARBA" id="ARBA00000085"/>
    </source>
</evidence>
<accession>A0A2G8TCL1</accession>
<dbReference type="EMBL" id="PDOC01000011">
    <property type="protein sequence ID" value="PIL43770.1"/>
    <property type="molecule type" value="Genomic_DNA"/>
</dbReference>
<dbReference type="SUPFAM" id="SSF55874">
    <property type="entry name" value="ATPase domain of HSP90 chaperone/DNA topoisomerase II/histidine kinase"/>
    <property type="match status" value="1"/>
</dbReference>
<feature type="domain" description="Histidine kinase" evidence="5">
    <location>
        <begin position="382"/>
        <end position="599"/>
    </location>
</feature>
<dbReference type="Gene3D" id="3.30.450.20">
    <property type="entry name" value="PAS domain"/>
    <property type="match status" value="1"/>
</dbReference>
<dbReference type="InterPro" id="IPR003661">
    <property type="entry name" value="HisK_dim/P_dom"/>
</dbReference>
<dbReference type="SMART" id="SM00448">
    <property type="entry name" value="REC"/>
    <property type="match status" value="1"/>
</dbReference>
<dbReference type="Pfam" id="PF00072">
    <property type="entry name" value="Response_reg"/>
    <property type="match status" value="1"/>
</dbReference>
<evidence type="ECO:0000313" key="7">
    <source>
        <dbReference type="EMBL" id="PIL43770.1"/>
    </source>
</evidence>
<evidence type="ECO:0000313" key="8">
    <source>
        <dbReference type="Proteomes" id="UP000230390"/>
    </source>
</evidence>
<gene>
    <name evidence="7" type="ORF">CR105_17215</name>
</gene>
<dbReference type="CDD" id="cd18774">
    <property type="entry name" value="PDC2_HK_sensor"/>
    <property type="match status" value="1"/>
</dbReference>
<dbReference type="InterPro" id="IPR011006">
    <property type="entry name" value="CheY-like_superfamily"/>
</dbReference>